<feature type="compositionally biased region" description="Polar residues" evidence="11">
    <location>
        <begin position="907"/>
        <end position="917"/>
    </location>
</feature>
<name>A0A8S1ZW32_ARAAE</name>
<feature type="domain" description="Peptidase S59" evidence="12">
    <location>
        <begin position="1227"/>
        <end position="1369"/>
    </location>
</feature>
<proteinExistence type="inferred from homology"/>
<dbReference type="EMBL" id="LR999452">
    <property type="protein sequence ID" value="CAE5962617.1"/>
    <property type="molecule type" value="Genomic_DNA"/>
</dbReference>
<accession>A0A8S1ZW32</accession>
<evidence type="ECO:0000256" key="1">
    <source>
        <dbReference type="ARBA" id="ARBA00004567"/>
    </source>
</evidence>
<evidence type="ECO:0000256" key="11">
    <source>
        <dbReference type="SAM" id="MobiDB-lite"/>
    </source>
</evidence>
<feature type="region of interest" description="Disordered" evidence="11">
    <location>
        <begin position="767"/>
        <end position="807"/>
    </location>
</feature>
<keyword evidence="6" id="KW-0811">Translocation</keyword>
<feature type="compositionally biased region" description="Low complexity" evidence="11">
    <location>
        <begin position="894"/>
        <end position="906"/>
    </location>
</feature>
<feature type="compositionally biased region" description="Basic residues" evidence="11">
    <location>
        <begin position="17"/>
        <end position="35"/>
    </location>
</feature>
<keyword evidence="7" id="KW-0906">Nuclear pore complex</keyword>
<dbReference type="GO" id="GO:0051028">
    <property type="term" value="P:mRNA transport"/>
    <property type="evidence" value="ECO:0007669"/>
    <property type="project" value="UniProtKB-KW"/>
</dbReference>
<dbReference type="Proteomes" id="UP000682877">
    <property type="component" value="Chromosome 2"/>
</dbReference>
<evidence type="ECO:0000256" key="5">
    <source>
        <dbReference type="ARBA" id="ARBA00022927"/>
    </source>
</evidence>
<reference evidence="13" key="1">
    <citation type="submission" date="2021-01" db="EMBL/GenBank/DDBJ databases">
        <authorList>
            <person name="Bezrukov I."/>
        </authorList>
    </citation>
    <scope>NUCLEOTIDE SEQUENCE</scope>
</reference>
<dbReference type="PANTHER" id="PTHR23198">
    <property type="entry name" value="NUCLEOPORIN"/>
    <property type="match status" value="1"/>
</dbReference>
<dbReference type="InterPro" id="IPR009769">
    <property type="entry name" value="EDR2_C"/>
</dbReference>
<dbReference type="Pfam" id="PF07059">
    <property type="entry name" value="EDR2_C"/>
    <property type="match status" value="1"/>
</dbReference>
<evidence type="ECO:0000256" key="10">
    <source>
        <dbReference type="ARBA" id="ARBA00082956"/>
    </source>
</evidence>
<dbReference type="GO" id="GO:0048573">
    <property type="term" value="P:photoperiodism, flowering"/>
    <property type="evidence" value="ECO:0007669"/>
    <property type="project" value="UniProtKB-ARBA"/>
</dbReference>
<evidence type="ECO:0000313" key="13">
    <source>
        <dbReference type="EMBL" id="CAE5962617.1"/>
    </source>
</evidence>
<dbReference type="GO" id="GO:0006405">
    <property type="term" value="P:RNA export from nucleus"/>
    <property type="evidence" value="ECO:0007669"/>
    <property type="project" value="TreeGrafter"/>
</dbReference>
<keyword evidence="5" id="KW-0653">Protein transport</keyword>
<dbReference type="InterPro" id="IPR037665">
    <property type="entry name" value="Nucleoporin_S59-like"/>
</dbReference>
<evidence type="ECO:0000256" key="7">
    <source>
        <dbReference type="ARBA" id="ARBA00023132"/>
    </source>
</evidence>
<feature type="compositionally biased region" description="Polar residues" evidence="11">
    <location>
        <begin position="36"/>
        <end position="47"/>
    </location>
</feature>
<dbReference type="Gene3D" id="3.30.1610.10">
    <property type="entry name" value="Peptidase S59, nucleoporin"/>
    <property type="match status" value="1"/>
</dbReference>
<evidence type="ECO:0000313" key="14">
    <source>
        <dbReference type="Proteomes" id="UP000682877"/>
    </source>
</evidence>
<dbReference type="GO" id="GO:0006606">
    <property type="term" value="P:protein import into nucleus"/>
    <property type="evidence" value="ECO:0007669"/>
    <property type="project" value="TreeGrafter"/>
</dbReference>
<feature type="compositionally biased region" description="Polar residues" evidence="11">
    <location>
        <begin position="1137"/>
        <end position="1154"/>
    </location>
</feature>
<dbReference type="GO" id="GO:0044614">
    <property type="term" value="C:nuclear pore cytoplasmic filaments"/>
    <property type="evidence" value="ECO:0007669"/>
    <property type="project" value="TreeGrafter"/>
</dbReference>
<feature type="compositionally biased region" description="Polar residues" evidence="11">
    <location>
        <begin position="787"/>
        <end position="807"/>
    </location>
</feature>
<feature type="compositionally biased region" description="Polar residues" evidence="11">
    <location>
        <begin position="111"/>
        <end position="133"/>
    </location>
</feature>
<feature type="region of interest" description="Disordered" evidence="11">
    <location>
        <begin position="530"/>
        <end position="557"/>
    </location>
</feature>
<feature type="region of interest" description="Disordered" evidence="11">
    <location>
        <begin position="1"/>
        <end position="55"/>
    </location>
</feature>
<dbReference type="Pfam" id="PF04096">
    <property type="entry name" value="Nucleoporin2"/>
    <property type="match status" value="1"/>
</dbReference>
<feature type="compositionally biased region" description="Polar residues" evidence="11">
    <location>
        <begin position="541"/>
        <end position="557"/>
    </location>
</feature>
<dbReference type="FunFam" id="1.10.10.2360:FF:000001">
    <property type="entry name" value="Nuclear pore complex protein Nup98-Nup96"/>
    <property type="match status" value="1"/>
</dbReference>
<feature type="compositionally biased region" description="Polar residues" evidence="11">
    <location>
        <begin position="635"/>
        <end position="661"/>
    </location>
</feature>
<evidence type="ECO:0000256" key="3">
    <source>
        <dbReference type="ARBA" id="ARBA00022448"/>
    </source>
</evidence>
<feature type="compositionally biased region" description="Basic and acidic residues" evidence="11">
    <location>
        <begin position="1123"/>
        <end position="1134"/>
    </location>
</feature>
<keyword evidence="3" id="KW-0813">Transport</keyword>
<dbReference type="GO" id="GO:0034398">
    <property type="term" value="P:telomere tethering at nuclear periphery"/>
    <property type="evidence" value="ECO:0007669"/>
    <property type="project" value="TreeGrafter"/>
</dbReference>
<dbReference type="GO" id="GO:0008139">
    <property type="term" value="F:nuclear localization sequence binding"/>
    <property type="evidence" value="ECO:0007669"/>
    <property type="project" value="TreeGrafter"/>
</dbReference>
<protein>
    <recommendedName>
        <fullName evidence="10">Nucleoporin autopeptidase</fullName>
    </recommendedName>
</protein>
<dbReference type="PROSITE" id="PS51434">
    <property type="entry name" value="NUP_C"/>
    <property type="match status" value="1"/>
</dbReference>
<sequence length="1380" mass="149056">MGGCVSTPKSCVGGKIRSSKRRKTRTRRKIQKKRVVSSSRLSDGSFDNNHDRSFSNPTFRASVDEAWFDSNLAFETDCDDDFHSVQEDILSVNGGERISVSSMSSVRDSNLGGSARNSLSDGLKTSNSHSTVDDVISQSKSESALIDAKQPVFIDEISSNAGDSSRKDEGLLENCGILPSNCLPCLNSTVPSIEKRRSLSSSPPSTRKKAALKLSFKWREGHATGPLFSTKMQLQRPMAGSQVPFCPLEKQMFDSWSIIEPGSFRVRSKTYFREKKKEFAPNYAAYNPFGVDVFLSQRKVNHIAQYVELPIVTTTPTKLPSILVVNVQIPLYPAAIFQGETDGEGMNFVLYFKLSDNYLKELPPHFQESIQRLLDDEVEKVRGFTTDTNVPFRERLKILGRVANVDDLQLNGAEKKLMNAYNEKPVLSRPQHEFYSGENYFEIDIDMHRFSYISRKGFEAFLDRLKHCVLDVGLTIQGNKPEELPEQILCCVRLNGIDYMNYHQLEETIPLAEVRVVNIKTKMFGSSNPFGQSSNSSPFGTQTQSLFGQTNNGSNNPFAPKPFGTSTPFGAQTGSSMFGGTSTGVFGAPQTSSPFGASPQAFGSSTPAFGASSAPAFGSSTSPFGGTSTFGQKSFGLSTPQSSPFGSTTQQSQPAFSNSTFGSSTPFGASSTPAFAFGQSTSAFGSSSFGSTQSTFGAQGAQASTPTFGGQSTIGGQQGGSRVVPFAPTTEPASGTSNQTERLQSISAMPAYKEKNQEELRWEDYQRGDKGGQRPAGQSLGGAGFGVTNSQPIFSPSSAFSQTPANPANPFSSSIATNCFAQTTPTTNTIFPPSFGHPTTPSFGQPTTPSMFGSTVSNTTSVFGSSPSFATNTSQPVGSSIFGSAPAHGSTPTFSNGGNFNNSQSSPLFGSNPSYAQNTTPAFSQTSSLFAQNTTPALGQSSPALGQSNFQSTPFTGSANMFSSSASLTTSISPFGQTTPAVTPFQSAQPTQPLGAFGFNNFGQTQIGGMGTFSQGNFKQVPAMGNSAVMQPTPVTNPFGTLPALPQISIAQGGNSPSIQYGISSMPVVDKPAPVRVSPLLTSRHLLQRRVPFFSDEEENSSTPKADAFFIPRENPRALFIRPVERVKSERPKDSPTPLQENGKKSNGVTNGANHENKDNGEIREATLAKANQKTKGTHENEIREATPAKANQKTNGTHENHGGNKEGSHSSPSGADIQSLMPKLHHSEYFTEPRIQELAAKERVEPGYCKRVKDFVVGRHGYGSIKFLGETDVYRLDLEMVVQFKNREVNVYMDESKKPPVGQGLNKPAVVTLLNIKCMDKKTGTQVKEGERLDKYKEMLKRKAEEQGAQFVSYDTVNGEWTFKVEHFSSYKLGDEDDV</sequence>
<comment type="subunit">
    <text evidence="9">Part of the nuclear pore complex (NPC). The NPC has an eight-fold symmetrical structure comprising a central transport channel and two rings, the cytoplasmic and nuclear rings, to which eight filaments are attached. The cytoplasmic filaments have loose ends, while the nuclear filaments are joined in a distal ring, forming a nuclear basket. NPCs are highly dynamic in configuration and composition, and can be devided in 3 subcomplexes, the NUP62 subcomplex, the NUP107-160 subcomplex and the NUP93 subcomplex, containing approximately 30 different nucleoporin proteins.</text>
</comment>
<comment type="subcellular location">
    <subcellularLocation>
        <location evidence="1">Nucleus</location>
        <location evidence="1">Nuclear pore complex</location>
    </subcellularLocation>
</comment>
<organism evidence="13 14">
    <name type="scientific">Arabidopsis arenosa</name>
    <name type="common">Sand rock-cress</name>
    <name type="synonym">Cardaminopsis arenosa</name>
    <dbReference type="NCBI Taxonomy" id="38785"/>
    <lineage>
        <taxon>Eukaryota</taxon>
        <taxon>Viridiplantae</taxon>
        <taxon>Streptophyta</taxon>
        <taxon>Embryophyta</taxon>
        <taxon>Tracheophyta</taxon>
        <taxon>Spermatophyta</taxon>
        <taxon>Magnoliopsida</taxon>
        <taxon>eudicotyledons</taxon>
        <taxon>Gunneridae</taxon>
        <taxon>Pentapetalae</taxon>
        <taxon>rosids</taxon>
        <taxon>malvids</taxon>
        <taxon>Brassicales</taxon>
        <taxon>Brassicaceae</taxon>
        <taxon>Camelineae</taxon>
        <taxon>Arabidopsis</taxon>
    </lineage>
</organism>
<keyword evidence="4" id="KW-0509">mRNA transport</keyword>
<dbReference type="FunFam" id="3.30.1610.10:FF:000002">
    <property type="entry name" value="nuclear pore complex protein NUP98A"/>
    <property type="match status" value="1"/>
</dbReference>
<feature type="compositionally biased region" description="Basic and acidic residues" evidence="11">
    <location>
        <begin position="1197"/>
        <end position="1209"/>
    </location>
</feature>
<evidence type="ECO:0000259" key="12">
    <source>
        <dbReference type="PROSITE" id="PS51434"/>
    </source>
</evidence>
<dbReference type="PANTHER" id="PTHR23198:SF6">
    <property type="entry name" value="NUCLEAR PORE COMPLEX PROTEIN NUP98-NUP96"/>
    <property type="match status" value="1"/>
</dbReference>
<feature type="region of interest" description="Disordered" evidence="11">
    <location>
        <begin position="688"/>
        <end position="721"/>
    </location>
</feature>
<dbReference type="GO" id="GO:0000973">
    <property type="term" value="P:post-transcriptional tethering of RNA polymerase II gene DNA at nuclear periphery"/>
    <property type="evidence" value="ECO:0007669"/>
    <property type="project" value="TreeGrafter"/>
</dbReference>
<dbReference type="GO" id="GO:0003723">
    <property type="term" value="F:RNA binding"/>
    <property type="evidence" value="ECO:0007669"/>
    <property type="project" value="TreeGrafter"/>
</dbReference>
<feature type="compositionally biased region" description="Basic and acidic residues" evidence="11">
    <location>
        <begin position="1155"/>
        <end position="1167"/>
    </location>
</feature>
<feature type="compositionally biased region" description="Basic and acidic residues" evidence="11">
    <location>
        <begin position="1177"/>
        <end position="1187"/>
    </location>
</feature>
<evidence type="ECO:0000256" key="8">
    <source>
        <dbReference type="ARBA" id="ARBA00023242"/>
    </source>
</evidence>
<feature type="region of interest" description="Disordered" evidence="11">
    <location>
        <begin position="727"/>
        <end position="746"/>
    </location>
</feature>
<feature type="compositionally biased region" description="Low complexity" evidence="11">
    <location>
        <begin position="688"/>
        <end position="698"/>
    </location>
</feature>
<keyword evidence="14" id="KW-1185">Reference proteome</keyword>
<evidence type="ECO:0000256" key="2">
    <source>
        <dbReference type="ARBA" id="ARBA00008926"/>
    </source>
</evidence>
<evidence type="ECO:0000256" key="4">
    <source>
        <dbReference type="ARBA" id="ARBA00022816"/>
    </source>
</evidence>
<comment type="similarity">
    <text evidence="2">Belongs to the nucleoporin GLFG family.</text>
</comment>
<feature type="compositionally biased region" description="Low complexity" evidence="11">
    <location>
        <begin position="530"/>
        <end position="540"/>
    </location>
</feature>
<feature type="region of interest" description="Disordered" evidence="11">
    <location>
        <begin position="631"/>
        <end position="661"/>
    </location>
</feature>
<dbReference type="InterPro" id="IPR036903">
    <property type="entry name" value="Nup98_auto-Pept-S59_dom_sf"/>
</dbReference>
<feature type="region of interest" description="Disordered" evidence="11">
    <location>
        <begin position="827"/>
        <end position="847"/>
    </location>
</feature>
<evidence type="ECO:0000256" key="6">
    <source>
        <dbReference type="ARBA" id="ARBA00023010"/>
    </source>
</evidence>
<feature type="region of interest" description="Disordered" evidence="11">
    <location>
        <begin position="882"/>
        <end position="917"/>
    </location>
</feature>
<feature type="region of interest" description="Disordered" evidence="11">
    <location>
        <begin position="1121"/>
        <end position="1219"/>
    </location>
</feature>
<keyword evidence="8" id="KW-0539">Nucleus</keyword>
<feature type="region of interest" description="Disordered" evidence="11">
    <location>
        <begin position="101"/>
        <end position="133"/>
    </location>
</feature>
<evidence type="ECO:0000256" key="9">
    <source>
        <dbReference type="ARBA" id="ARBA00065263"/>
    </source>
</evidence>
<gene>
    <name evidence="13" type="ORF">AARE701A_LOCUS4305</name>
</gene>
<dbReference type="InterPro" id="IPR007230">
    <property type="entry name" value="Nup98_auto-Pept-S59_dom"/>
</dbReference>
<dbReference type="Gene3D" id="1.10.10.2360">
    <property type="match status" value="1"/>
</dbReference>
<feature type="compositionally biased region" description="Polar residues" evidence="11">
    <location>
        <begin position="731"/>
        <end position="746"/>
    </location>
</feature>
<dbReference type="SUPFAM" id="SSF82215">
    <property type="entry name" value="C-terminal autoproteolytic domain of nucleoporin nup98"/>
    <property type="match status" value="1"/>
</dbReference>
<dbReference type="GO" id="GO:0017056">
    <property type="term" value="F:structural constituent of nuclear pore"/>
    <property type="evidence" value="ECO:0007669"/>
    <property type="project" value="InterPro"/>
</dbReference>